<proteinExistence type="predicted"/>
<evidence type="ECO:0000313" key="2">
    <source>
        <dbReference type="Proteomes" id="UP000003157"/>
    </source>
</evidence>
<dbReference type="STRING" id="100884.GCA_000269565_03749"/>
<accession>E7GEV1</accession>
<gene>
    <name evidence="1" type="ORF">HMPREF9488_03243</name>
</gene>
<reference evidence="1 2" key="1">
    <citation type="submission" date="2010-12" db="EMBL/GenBank/DDBJ databases">
        <title>The Genome Sequence of Coprobacillus sp. strain 29_1.</title>
        <authorList>
            <consortium name="The Broad Institute Genome Sequencing Platform"/>
            <person name="Earl A."/>
            <person name="Ward D."/>
            <person name="Feldgarden M."/>
            <person name="Gevers D."/>
            <person name="Daigneault M."/>
            <person name="Sibley C.D."/>
            <person name="White A."/>
            <person name="Strauss J."/>
            <person name="Allen-Vercoe E."/>
            <person name="Young S.K."/>
            <person name="Zeng Q."/>
            <person name="Gargeya S."/>
            <person name="Fitzgerald M."/>
            <person name="Haas B."/>
            <person name="Abouelleil A."/>
            <person name="Alvarado L."/>
            <person name="Arachchi H.M."/>
            <person name="Berlin A."/>
            <person name="Brown A."/>
            <person name="Chapman S.B."/>
            <person name="Chen Z."/>
            <person name="Dunbar C."/>
            <person name="Freedman E."/>
            <person name="Gearin G."/>
            <person name="Gellesch M."/>
            <person name="Goldberg J."/>
            <person name="Griggs A."/>
            <person name="Gujja S."/>
            <person name="Heilman E."/>
            <person name="Heiman D."/>
            <person name="Howarth C."/>
            <person name="Larson L."/>
            <person name="Lui A."/>
            <person name="MacDonald P.J.P."/>
            <person name="Mehta T."/>
            <person name="Montmayeur A."/>
            <person name="Murphy C."/>
            <person name="Neiman D."/>
            <person name="Pearson M."/>
            <person name="Priest M."/>
            <person name="Roberts A."/>
            <person name="Saif S."/>
            <person name="Shea T."/>
            <person name="Shenoy N."/>
            <person name="Sisk P."/>
            <person name="Stolte C."/>
            <person name="Sykes S."/>
            <person name="White J."/>
            <person name="Yandava C."/>
            <person name="Nusbaum C."/>
            <person name="Birren B."/>
        </authorList>
    </citation>
    <scope>NUCLEOTIDE SEQUENCE [LARGE SCALE GENOMIC DNA]</scope>
    <source>
        <strain evidence="1 2">29_1</strain>
    </source>
</reference>
<dbReference type="AlphaFoldDB" id="E7GEV1"/>
<keyword evidence="2" id="KW-1185">Reference proteome</keyword>
<dbReference type="GeneID" id="78231779"/>
<name>E7GEV1_9FIRM</name>
<evidence type="ECO:0000313" key="1">
    <source>
        <dbReference type="EMBL" id="EFW03552.1"/>
    </source>
</evidence>
<sequence>MDYKEILWEFKRNCLSLKASEIDKKALAKDFEIIGKDIKSVLKGRKLNRN</sequence>
<dbReference type="RefSeq" id="WP_008790325.1">
    <property type="nucleotide sequence ID" value="NZ_AKCB01000004.1"/>
</dbReference>
<comment type="caution">
    <text evidence="1">The sequence shown here is derived from an EMBL/GenBank/DDBJ whole genome shotgun (WGS) entry which is preliminary data.</text>
</comment>
<protein>
    <submittedName>
        <fullName evidence="1">Uncharacterized protein</fullName>
    </submittedName>
</protein>
<organism evidence="1 2">
    <name type="scientific">Coprobacillus cateniformis</name>
    <dbReference type="NCBI Taxonomy" id="100884"/>
    <lineage>
        <taxon>Bacteria</taxon>
        <taxon>Bacillati</taxon>
        <taxon>Bacillota</taxon>
        <taxon>Erysipelotrichia</taxon>
        <taxon>Erysipelotrichales</taxon>
        <taxon>Coprobacillaceae</taxon>
        <taxon>Coprobacillus</taxon>
    </lineage>
</organism>
<dbReference type="HOGENOM" id="CLU_3116802_0_0_9"/>
<dbReference type="EMBL" id="ADKX01000046">
    <property type="protein sequence ID" value="EFW03552.1"/>
    <property type="molecule type" value="Genomic_DNA"/>
</dbReference>
<dbReference type="Proteomes" id="UP000003157">
    <property type="component" value="Unassembled WGS sequence"/>
</dbReference>